<dbReference type="Gene3D" id="2.40.160.20">
    <property type="match status" value="1"/>
</dbReference>
<dbReference type="RefSeq" id="WP_380742238.1">
    <property type="nucleotide sequence ID" value="NZ_JBHTLI010000001.1"/>
</dbReference>
<accession>A0ABW3NMG7</accession>
<dbReference type="Proteomes" id="UP001597131">
    <property type="component" value="Unassembled WGS sequence"/>
</dbReference>
<keyword evidence="3" id="KW-1185">Reference proteome</keyword>
<evidence type="ECO:0000256" key="1">
    <source>
        <dbReference type="SAM" id="SignalP"/>
    </source>
</evidence>
<organism evidence="2 3">
    <name type="scientific">Salegentibacter chungangensis</name>
    <dbReference type="NCBI Taxonomy" id="1335724"/>
    <lineage>
        <taxon>Bacteria</taxon>
        <taxon>Pseudomonadati</taxon>
        <taxon>Bacteroidota</taxon>
        <taxon>Flavobacteriia</taxon>
        <taxon>Flavobacteriales</taxon>
        <taxon>Flavobacteriaceae</taxon>
        <taxon>Salegentibacter</taxon>
    </lineage>
</organism>
<dbReference type="EMBL" id="JBHTLI010000001">
    <property type="protein sequence ID" value="MFD1094417.1"/>
    <property type="molecule type" value="Genomic_DNA"/>
</dbReference>
<feature type="signal peptide" evidence="1">
    <location>
        <begin position="1"/>
        <end position="23"/>
    </location>
</feature>
<protein>
    <submittedName>
        <fullName evidence="2">Glutamate dehydrogenase</fullName>
    </submittedName>
</protein>
<dbReference type="NCBIfam" id="NF047659">
    <property type="entry name" value="THC0290_0291_fam"/>
    <property type="match status" value="1"/>
</dbReference>
<reference evidence="3" key="1">
    <citation type="journal article" date="2019" name="Int. J. Syst. Evol. Microbiol.">
        <title>The Global Catalogue of Microorganisms (GCM) 10K type strain sequencing project: providing services to taxonomists for standard genome sequencing and annotation.</title>
        <authorList>
            <consortium name="The Broad Institute Genomics Platform"/>
            <consortium name="The Broad Institute Genome Sequencing Center for Infectious Disease"/>
            <person name="Wu L."/>
            <person name="Ma J."/>
        </authorList>
    </citation>
    <scope>NUCLEOTIDE SEQUENCE [LARGE SCALE GENOMIC DNA]</scope>
    <source>
        <strain evidence="3">CCUG 64793</strain>
    </source>
</reference>
<evidence type="ECO:0000313" key="2">
    <source>
        <dbReference type="EMBL" id="MFD1094417.1"/>
    </source>
</evidence>
<keyword evidence="1" id="KW-0732">Signal</keyword>
<comment type="caution">
    <text evidence="2">The sequence shown here is derived from an EMBL/GenBank/DDBJ whole genome shotgun (WGS) entry which is preliminary data.</text>
</comment>
<evidence type="ECO:0000313" key="3">
    <source>
        <dbReference type="Proteomes" id="UP001597131"/>
    </source>
</evidence>
<gene>
    <name evidence="2" type="ORF">ACFQ3Q_01525</name>
</gene>
<name>A0ABW3NMG7_9FLAO</name>
<sequence>MINTKTFFTVLCFFVFLSKTANAQLRVYNEIGILAGPAAFFTDYGERWNIRSNLDNGGFGVGIVHYMHFAYRRHCNIYRKKNYLADHFRIRNEIDYMRSNLEHVGPVAMKKTKGGEQLRAMHGYSETIEIGTHLEYYPFSISDFTNFSYWLAPYIGLGFHYVRYFPDAYSDLGSFKTPGVLFPTFEDGLNLEDGHTTAIAGNLGLRYHIAPRHDILMEARWQYYDTDWLEGLNIQAKQNQYNDFIFWFNIGYVYYINL</sequence>
<proteinExistence type="predicted"/>
<feature type="chain" id="PRO_5045851009" evidence="1">
    <location>
        <begin position="24"/>
        <end position="258"/>
    </location>
</feature>